<evidence type="ECO:0000313" key="2">
    <source>
        <dbReference type="EMBL" id="GAA5533305.1"/>
    </source>
</evidence>
<dbReference type="Proteomes" id="UP001404956">
    <property type="component" value="Unassembled WGS sequence"/>
</dbReference>
<evidence type="ECO:0000313" key="3">
    <source>
        <dbReference type="Proteomes" id="UP001404956"/>
    </source>
</evidence>
<evidence type="ECO:0008006" key="4">
    <source>
        <dbReference type="Google" id="ProtNLM"/>
    </source>
</evidence>
<protein>
    <recommendedName>
        <fullName evidence="4">Lipoprotein</fullName>
    </recommendedName>
</protein>
<organism evidence="2 3">
    <name type="scientific">Deinococcus aluminii</name>
    <dbReference type="NCBI Taxonomy" id="1656885"/>
    <lineage>
        <taxon>Bacteria</taxon>
        <taxon>Thermotogati</taxon>
        <taxon>Deinococcota</taxon>
        <taxon>Deinococci</taxon>
        <taxon>Deinococcales</taxon>
        <taxon>Deinococcaceae</taxon>
        <taxon>Deinococcus</taxon>
    </lineage>
</organism>
<reference evidence="2 3" key="1">
    <citation type="submission" date="2024-02" db="EMBL/GenBank/DDBJ databases">
        <title>Deinococcus aluminii NBRC 112889.</title>
        <authorList>
            <person name="Ichikawa N."/>
            <person name="Katano-Makiyama Y."/>
            <person name="Hidaka K."/>
        </authorList>
    </citation>
    <scope>NUCLEOTIDE SEQUENCE [LARGE SCALE GENOMIC DNA]</scope>
    <source>
        <strain evidence="2 3">NBRC 112889</strain>
    </source>
</reference>
<comment type="caution">
    <text evidence="2">The sequence shown here is derived from an EMBL/GenBank/DDBJ whole genome shotgun (WGS) entry which is preliminary data.</text>
</comment>
<keyword evidence="3" id="KW-1185">Reference proteome</keyword>
<name>A0ABP9XFH2_9DEIO</name>
<dbReference type="EMBL" id="BAABRV010000003">
    <property type="protein sequence ID" value="GAA5533305.1"/>
    <property type="molecule type" value="Genomic_DNA"/>
</dbReference>
<proteinExistence type="predicted"/>
<dbReference type="RefSeq" id="WP_345453283.1">
    <property type="nucleotide sequence ID" value="NZ_BAABRV010000003.1"/>
</dbReference>
<sequence length="156" mass="16937">MRRASAAVFLAVVCLASCAPTLRQPPQAFTAITSLREDRVIVTVTNLGPSALWLDPNTCPPKFKVEVQERLPSVPTWIDGGRYIIGDTCLTILYPPELWKVGETKVGMLAMTRLPSGTYTVTAWAEPKVAPDVGGKSSDQFQTVRIQAPTVLLTVP</sequence>
<keyword evidence="1" id="KW-0732">Signal</keyword>
<gene>
    <name evidence="2" type="ORF">Dalu01_01704</name>
</gene>
<feature type="signal peptide" evidence="1">
    <location>
        <begin position="1"/>
        <end position="19"/>
    </location>
</feature>
<evidence type="ECO:0000256" key="1">
    <source>
        <dbReference type="SAM" id="SignalP"/>
    </source>
</evidence>
<accession>A0ABP9XFH2</accession>
<feature type="chain" id="PRO_5046303138" description="Lipoprotein" evidence="1">
    <location>
        <begin position="20"/>
        <end position="156"/>
    </location>
</feature>